<evidence type="ECO:0000256" key="2">
    <source>
        <dbReference type="ARBA" id="ARBA00022490"/>
    </source>
</evidence>
<organism evidence="12 13">
    <name type="scientific">Streptantibioticus parmotrematis</name>
    <dbReference type="NCBI Taxonomy" id="2873249"/>
    <lineage>
        <taxon>Bacteria</taxon>
        <taxon>Bacillati</taxon>
        <taxon>Actinomycetota</taxon>
        <taxon>Actinomycetes</taxon>
        <taxon>Kitasatosporales</taxon>
        <taxon>Streptomycetaceae</taxon>
        <taxon>Streptantibioticus</taxon>
    </lineage>
</organism>
<sequence length="236" mass="24851">MTTDDAAPIRTLVVEDDFRVSGIHAAYVSRVAGFEVAGQAASVAAALAAVRELSPDLLLLDVYLPDGSGLDVLRRLTDEAGGGRPDAVMTTAARDVASVRSAMRLGAVGYLVKPFGSAALAERLGAYRDLRRRMDALEPGAEADQADVDALFSAARPAPLPAVPAKGHSAPTLALVRDAVRAARRDLSAAEVAEATGVSRATAQRYLSYLVREGLARLELRYGTTGRPEHRYRAGA</sequence>
<evidence type="ECO:0000259" key="11">
    <source>
        <dbReference type="PROSITE" id="PS50110"/>
    </source>
</evidence>
<evidence type="ECO:0000256" key="3">
    <source>
        <dbReference type="ARBA" id="ARBA00022553"/>
    </source>
</evidence>
<keyword evidence="2 9" id="KW-0963">Cytoplasm</keyword>
<dbReference type="Pfam" id="PF09339">
    <property type="entry name" value="HTH_IclR"/>
    <property type="match status" value="1"/>
</dbReference>
<dbReference type="SUPFAM" id="SSF46785">
    <property type="entry name" value="Winged helix' DNA-binding domain"/>
    <property type="match status" value="1"/>
</dbReference>
<evidence type="ECO:0000256" key="7">
    <source>
        <dbReference type="ARBA" id="ARBA00023159"/>
    </source>
</evidence>
<accession>A0ABS7QVC5</accession>
<dbReference type="Proteomes" id="UP001198565">
    <property type="component" value="Unassembled WGS sequence"/>
</dbReference>
<dbReference type="Gene3D" id="3.40.50.2300">
    <property type="match status" value="1"/>
</dbReference>
<dbReference type="InterPro" id="IPR011006">
    <property type="entry name" value="CheY-like_superfamily"/>
</dbReference>
<evidence type="ECO:0000313" key="12">
    <source>
        <dbReference type="EMBL" id="MBY8887150.1"/>
    </source>
</evidence>
<evidence type="ECO:0000313" key="13">
    <source>
        <dbReference type="Proteomes" id="UP001198565"/>
    </source>
</evidence>
<dbReference type="RefSeq" id="WP_222979903.1">
    <property type="nucleotide sequence ID" value="NZ_JAINVZ010000014.1"/>
</dbReference>
<dbReference type="InterPro" id="IPR005471">
    <property type="entry name" value="Tscrpt_reg_IclR_N"/>
</dbReference>
<keyword evidence="3 10" id="KW-0597">Phosphoprotein</keyword>
<dbReference type="SMART" id="SM00448">
    <property type="entry name" value="REC"/>
    <property type="match status" value="1"/>
</dbReference>
<dbReference type="Pfam" id="PF00072">
    <property type="entry name" value="Response_reg"/>
    <property type="match status" value="1"/>
</dbReference>
<keyword evidence="4 9" id="KW-0902">Two-component regulatory system</keyword>
<dbReference type="InterPro" id="IPR024187">
    <property type="entry name" value="Sig_transdc_resp-reg_cit/mal"/>
</dbReference>
<keyword evidence="5 9" id="KW-0805">Transcription regulation</keyword>
<dbReference type="SUPFAM" id="SSF52172">
    <property type="entry name" value="CheY-like"/>
    <property type="match status" value="1"/>
</dbReference>
<evidence type="ECO:0000256" key="5">
    <source>
        <dbReference type="ARBA" id="ARBA00023015"/>
    </source>
</evidence>
<dbReference type="InterPro" id="IPR036390">
    <property type="entry name" value="WH_DNA-bd_sf"/>
</dbReference>
<evidence type="ECO:0000256" key="6">
    <source>
        <dbReference type="ARBA" id="ARBA00023125"/>
    </source>
</evidence>
<dbReference type="InterPro" id="IPR051271">
    <property type="entry name" value="2C-system_Tx_regulators"/>
</dbReference>
<reference evidence="12 13" key="1">
    <citation type="submission" date="2021-08" db="EMBL/GenBank/DDBJ databases">
        <title>Streptomyces sp. PTM05 isolated from lichen.</title>
        <authorList>
            <person name="Somphong A."/>
            <person name="Phongsopitanun W."/>
            <person name="Tanasupawat S."/>
        </authorList>
    </citation>
    <scope>NUCLEOTIDE SEQUENCE [LARGE SCALE GENOMIC DNA]</scope>
    <source>
        <strain evidence="12 13">Ptm05</strain>
    </source>
</reference>
<dbReference type="InterPro" id="IPR001789">
    <property type="entry name" value="Sig_transdc_resp-reg_receiver"/>
</dbReference>
<dbReference type="PROSITE" id="PS50110">
    <property type="entry name" value="RESPONSE_REGULATORY"/>
    <property type="match status" value="1"/>
</dbReference>
<evidence type="ECO:0000256" key="8">
    <source>
        <dbReference type="ARBA" id="ARBA00023163"/>
    </source>
</evidence>
<keyword evidence="7 9" id="KW-0010">Activator</keyword>
<dbReference type="PANTHER" id="PTHR45526">
    <property type="entry name" value="TRANSCRIPTIONAL REGULATORY PROTEIN DPIA"/>
    <property type="match status" value="1"/>
</dbReference>
<feature type="modified residue" description="4-aspartylphosphate" evidence="10">
    <location>
        <position position="61"/>
    </location>
</feature>
<evidence type="ECO:0000256" key="1">
    <source>
        <dbReference type="ARBA" id="ARBA00004496"/>
    </source>
</evidence>
<keyword evidence="8 9" id="KW-0804">Transcription</keyword>
<name>A0ABS7QVC5_9ACTN</name>
<protein>
    <recommendedName>
        <fullName evidence="9">Transcriptional regulatory protein</fullName>
    </recommendedName>
</protein>
<dbReference type="PANTHER" id="PTHR45526:SF1">
    <property type="entry name" value="TRANSCRIPTIONAL REGULATORY PROTEIN DCUR-RELATED"/>
    <property type="match status" value="1"/>
</dbReference>
<proteinExistence type="predicted"/>
<evidence type="ECO:0000256" key="10">
    <source>
        <dbReference type="PROSITE-ProRule" id="PRU00169"/>
    </source>
</evidence>
<evidence type="ECO:0000256" key="9">
    <source>
        <dbReference type="PIRNR" id="PIRNR006171"/>
    </source>
</evidence>
<evidence type="ECO:0000256" key="4">
    <source>
        <dbReference type="ARBA" id="ARBA00023012"/>
    </source>
</evidence>
<comment type="subcellular location">
    <subcellularLocation>
        <location evidence="1 9">Cytoplasm</location>
    </subcellularLocation>
</comment>
<keyword evidence="6 9" id="KW-0238">DNA-binding</keyword>
<gene>
    <name evidence="12" type="ORF">K7472_20190</name>
</gene>
<dbReference type="EMBL" id="JAINVZ010000014">
    <property type="protein sequence ID" value="MBY8887150.1"/>
    <property type="molecule type" value="Genomic_DNA"/>
</dbReference>
<comment type="caution">
    <text evidence="12">The sequence shown here is derived from an EMBL/GenBank/DDBJ whole genome shotgun (WGS) entry which is preliminary data.</text>
</comment>
<dbReference type="Gene3D" id="1.10.10.10">
    <property type="entry name" value="Winged helix-like DNA-binding domain superfamily/Winged helix DNA-binding domain"/>
    <property type="match status" value="1"/>
</dbReference>
<dbReference type="InterPro" id="IPR036388">
    <property type="entry name" value="WH-like_DNA-bd_sf"/>
</dbReference>
<dbReference type="PIRSF" id="PIRSF006171">
    <property type="entry name" value="RR_citrat_malat"/>
    <property type="match status" value="1"/>
</dbReference>
<feature type="domain" description="Response regulatory" evidence="11">
    <location>
        <begin position="10"/>
        <end position="128"/>
    </location>
</feature>
<keyword evidence="13" id="KW-1185">Reference proteome</keyword>